<keyword evidence="1" id="KW-0812">Transmembrane</keyword>
<evidence type="ECO:0000313" key="3">
    <source>
        <dbReference type="Proteomes" id="UP000237105"/>
    </source>
</evidence>
<accession>A0A2P5D1V6</accession>
<gene>
    <name evidence="2" type="ORF">PanWU01x14_104450</name>
</gene>
<proteinExistence type="predicted"/>
<dbReference type="EMBL" id="JXTB01000073">
    <property type="protein sequence ID" value="PON67270.1"/>
    <property type="molecule type" value="Genomic_DNA"/>
</dbReference>
<feature type="non-terminal residue" evidence="2">
    <location>
        <position position="1"/>
    </location>
</feature>
<organism evidence="2 3">
    <name type="scientific">Parasponia andersonii</name>
    <name type="common">Sponia andersonii</name>
    <dbReference type="NCBI Taxonomy" id="3476"/>
    <lineage>
        <taxon>Eukaryota</taxon>
        <taxon>Viridiplantae</taxon>
        <taxon>Streptophyta</taxon>
        <taxon>Embryophyta</taxon>
        <taxon>Tracheophyta</taxon>
        <taxon>Spermatophyta</taxon>
        <taxon>Magnoliopsida</taxon>
        <taxon>eudicotyledons</taxon>
        <taxon>Gunneridae</taxon>
        <taxon>Pentapetalae</taxon>
        <taxon>rosids</taxon>
        <taxon>fabids</taxon>
        <taxon>Rosales</taxon>
        <taxon>Cannabaceae</taxon>
        <taxon>Parasponia</taxon>
    </lineage>
</organism>
<feature type="transmembrane region" description="Helical" evidence="1">
    <location>
        <begin position="74"/>
        <end position="96"/>
    </location>
</feature>
<reference evidence="3" key="1">
    <citation type="submission" date="2016-06" db="EMBL/GenBank/DDBJ databases">
        <title>Parallel loss of symbiosis genes in relatives of nitrogen-fixing non-legume Parasponia.</title>
        <authorList>
            <person name="Van Velzen R."/>
            <person name="Holmer R."/>
            <person name="Bu F."/>
            <person name="Rutten L."/>
            <person name="Van Zeijl A."/>
            <person name="Liu W."/>
            <person name="Santuari L."/>
            <person name="Cao Q."/>
            <person name="Sharma T."/>
            <person name="Shen D."/>
            <person name="Roswanjaya Y."/>
            <person name="Wardhani T."/>
            <person name="Kalhor M.S."/>
            <person name="Jansen J."/>
            <person name="Van den Hoogen J."/>
            <person name="Gungor B."/>
            <person name="Hartog M."/>
            <person name="Hontelez J."/>
            <person name="Verver J."/>
            <person name="Yang W.-C."/>
            <person name="Schijlen E."/>
            <person name="Repin R."/>
            <person name="Schilthuizen M."/>
            <person name="Schranz E."/>
            <person name="Heidstra R."/>
            <person name="Miyata K."/>
            <person name="Fedorova E."/>
            <person name="Kohlen W."/>
            <person name="Bisseling T."/>
            <person name="Smit S."/>
            <person name="Geurts R."/>
        </authorList>
    </citation>
    <scope>NUCLEOTIDE SEQUENCE [LARGE SCALE GENOMIC DNA]</scope>
    <source>
        <strain evidence="3">cv. WU1-14</strain>
    </source>
</reference>
<feature type="transmembrane region" description="Helical" evidence="1">
    <location>
        <begin position="39"/>
        <end position="62"/>
    </location>
</feature>
<evidence type="ECO:0000313" key="2">
    <source>
        <dbReference type="EMBL" id="PON67270.1"/>
    </source>
</evidence>
<comment type="caution">
    <text evidence="2">The sequence shown here is derived from an EMBL/GenBank/DDBJ whole genome shotgun (WGS) entry which is preliminary data.</text>
</comment>
<sequence>RTTFYPFLLPASLLSLVFLGFEGHHLVVLSSRCFSVIALWVQLFGLFYLRYLCNGVVVVFLSSQFYYLWFSKSILLYLFCLRDCAWLFSHFSGALVSSPTLGLM</sequence>
<dbReference type="Proteomes" id="UP000237105">
    <property type="component" value="Unassembled WGS sequence"/>
</dbReference>
<keyword evidence="1" id="KW-1133">Transmembrane helix</keyword>
<keyword evidence="1" id="KW-0472">Membrane</keyword>
<dbReference type="AlphaFoldDB" id="A0A2P5D1V6"/>
<evidence type="ECO:0000256" key="1">
    <source>
        <dbReference type="SAM" id="Phobius"/>
    </source>
</evidence>
<protein>
    <submittedName>
        <fullName evidence="2">Uncharacterized protein</fullName>
    </submittedName>
</protein>
<keyword evidence="3" id="KW-1185">Reference proteome</keyword>
<name>A0A2P5D1V6_PARAD</name>